<comment type="caution">
    <text evidence="4">The sequence shown here is derived from an EMBL/GenBank/DDBJ whole genome shotgun (WGS) entry which is preliminary data.</text>
</comment>
<keyword evidence="2" id="KW-1133">Transmembrane helix</keyword>
<feature type="compositionally biased region" description="Basic and acidic residues" evidence="1">
    <location>
        <begin position="720"/>
        <end position="730"/>
    </location>
</feature>
<dbReference type="HOGENOM" id="CLU_018576_0_0_11"/>
<evidence type="ECO:0000256" key="1">
    <source>
        <dbReference type="SAM" id="MobiDB-lite"/>
    </source>
</evidence>
<evidence type="ECO:0000256" key="2">
    <source>
        <dbReference type="SAM" id="Phobius"/>
    </source>
</evidence>
<sequence>MGAAQRDRNRRGLAFGAVNHHAVSPSHTSSPRPAAPGRRVGGALAALALLAAGAAAPATAAEADSPAPGAGGAKPASRFTLAVMPDTQFYSRYTTEETGNLFAERFGSEPYRTQAEWLVSHQDELGIEFLSHLGDVVDQAHVEGEWEVADEAMAIIDDSALNYSILPGNHDLTEDGSEPTHYARWFPASRAARNDTFIERFEKPNMESEAHVFNAEGQDYLVLALAWRADDDALAWAQRVLNEHPDTPAIVTSHEILDVGSSEPFFSEEYGEHLWRELIAPNDQIFLALGGHNHGAGVRVDDNEHGHPVVTGLMDYQMSYQGGNGLLGLLGFDLTGGALEMGVLSPWVAKKPKETLNQFDELTLDSENDSWRVELDLAGRLRGIDPDWEPGTPDDPDYLARARALVSEGYENPAAEPPAPPAGPEDYPHAAGTLAHWRPRPGEKKTIEDVAGENDMRLRGLATKVDASAERDPRSSAEGSVCLPGGLATARFATDEDAPINDATFEDGYTIEAFLKLDEGFDTERDGWAGALARGGTRQELTGIAEEGGEPPAVLAVSNLAELQWATLPVHGDQNGVSNWSHEIPAGGWHHVAIVNDAAARTVEMRIDGAPILRDVVDAAGIQATGAPWQIGASVFNGLPTNQWNGCIGEVRIADRPLSQDEWLTARAADAEAPDDPDADATPGGSGGTGGDSGAAPSDETHAGDDTTSDPGDEPPAQRPEGDEAQKHEPAGGPAAEGTADAESDVAATTATERPGLSRGQDSTAAPKPEVKESSRGALAATGPALGAVIVLGAAAVTAGGATLFGRARSRA</sequence>
<keyword evidence="5" id="KW-1185">Reference proteome</keyword>
<organism evidence="4 5">
    <name type="scientific">Corynebacterium otitidis ATCC 51513</name>
    <dbReference type="NCBI Taxonomy" id="883169"/>
    <lineage>
        <taxon>Bacteria</taxon>
        <taxon>Bacillati</taxon>
        <taxon>Actinomycetota</taxon>
        <taxon>Actinomycetes</taxon>
        <taxon>Mycobacteriales</taxon>
        <taxon>Corynebacteriaceae</taxon>
        <taxon>Corynebacterium</taxon>
    </lineage>
</organism>
<feature type="region of interest" description="Disordered" evidence="1">
    <location>
        <begin position="15"/>
        <end position="38"/>
    </location>
</feature>
<feature type="compositionally biased region" description="Low complexity" evidence="1">
    <location>
        <begin position="731"/>
        <end position="741"/>
    </location>
</feature>
<feature type="region of interest" description="Disordered" evidence="1">
    <location>
        <begin position="669"/>
        <end position="777"/>
    </location>
</feature>
<feature type="compositionally biased region" description="Low complexity" evidence="1">
    <location>
        <begin position="29"/>
        <end position="38"/>
    </location>
</feature>
<dbReference type="Gene3D" id="3.60.21.10">
    <property type="match status" value="1"/>
</dbReference>
<evidence type="ECO:0000313" key="4">
    <source>
        <dbReference type="EMBL" id="EJZ82355.1"/>
    </source>
</evidence>
<dbReference type="eggNOG" id="COG1409">
    <property type="taxonomic scope" value="Bacteria"/>
</dbReference>
<dbReference type="Pfam" id="PF13385">
    <property type="entry name" value="Laminin_G_3"/>
    <property type="match status" value="1"/>
</dbReference>
<dbReference type="PANTHER" id="PTHR43143:SF5">
    <property type="entry name" value="SECRETED PROTEIN"/>
    <property type="match status" value="1"/>
</dbReference>
<dbReference type="SUPFAM" id="SSF56300">
    <property type="entry name" value="Metallo-dependent phosphatases"/>
    <property type="match status" value="1"/>
</dbReference>
<dbReference type="Proteomes" id="UP000006078">
    <property type="component" value="Unassembled WGS sequence"/>
</dbReference>
<gene>
    <name evidence="4" type="ORF">HMPREF9719_00726</name>
</gene>
<dbReference type="InterPro" id="IPR013320">
    <property type="entry name" value="ConA-like_dom_sf"/>
</dbReference>
<dbReference type="PATRIC" id="fig|883169.3.peg.695"/>
<protein>
    <recommendedName>
        <fullName evidence="3">Calcineurin-like phosphoesterase domain-containing protein</fullName>
    </recommendedName>
</protein>
<dbReference type="Gene3D" id="2.60.120.200">
    <property type="match status" value="1"/>
</dbReference>
<proteinExistence type="predicted"/>
<name>K0Z4L8_9CORY</name>
<dbReference type="GO" id="GO:0016787">
    <property type="term" value="F:hydrolase activity"/>
    <property type="evidence" value="ECO:0007669"/>
    <property type="project" value="InterPro"/>
</dbReference>
<dbReference type="Pfam" id="PF00149">
    <property type="entry name" value="Metallophos"/>
    <property type="match status" value="1"/>
</dbReference>
<keyword evidence="2" id="KW-0812">Transmembrane</keyword>
<feature type="domain" description="Calcineurin-like phosphoesterase" evidence="3">
    <location>
        <begin position="107"/>
        <end position="294"/>
    </location>
</feature>
<evidence type="ECO:0000313" key="5">
    <source>
        <dbReference type="Proteomes" id="UP000006078"/>
    </source>
</evidence>
<feature type="compositionally biased region" description="Gly residues" evidence="1">
    <location>
        <begin position="684"/>
        <end position="693"/>
    </location>
</feature>
<reference evidence="4 5" key="1">
    <citation type="submission" date="2012-08" db="EMBL/GenBank/DDBJ databases">
        <title>The Genome Sequence of Turicella otitidis ATCC 51513.</title>
        <authorList>
            <consortium name="The Broad Institute Genome Sequencing Platform"/>
            <person name="Earl A."/>
            <person name="Ward D."/>
            <person name="Feldgarden M."/>
            <person name="Gevers D."/>
            <person name="Huys G."/>
            <person name="Walker B."/>
            <person name="Young S.K."/>
            <person name="Zeng Q."/>
            <person name="Gargeya S."/>
            <person name="Fitzgerald M."/>
            <person name="Haas B."/>
            <person name="Abouelleil A."/>
            <person name="Alvarado L."/>
            <person name="Arachchi H.M."/>
            <person name="Berlin A.M."/>
            <person name="Chapman S.B."/>
            <person name="Goldberg J."/>
            <person name="Griggs A."/>
            <person name="Gujja S."/>
            <person name="Hansen M."/>
            <person name="Howarth C."/>
            <person name="Imamovic A."/>
            <person name="Larimer J."/>
            <person name="McCowen C."/>
            <person name="Montmayeur A."/>
            <person name="Murphy C."/>
            <person name="Neiman D."/>
            <person name="Pearson M."/>
            <person name="Priest M."/>
            <person name="Roberts A."/>
            <person name="Saif S."/>
            <person name="Shea T."/>
            <person name="Sisk P."/>
            <person name="Sykes S."/>
            <person name="Wortman J."/>
            <person name="Nusbaum C."/>
            <person name="Birren B."/>
        </authorList>
    </citation>
    <scope>NUCLEOTIDE SEQUENCE [LARGE SCALE GENOMIC DNA]</scope>
    <source>
        <strain evidence="4 5">ATCC 51513</strain>
    </source>
</reference>
<dbReference type="InterPro" id="IPR004843">
    <property type="entry name" value="Calcineurin-like_PHP"/>
</dbReference>
<dbReference type="InterPro" id="IPR051918">
    <property type="entry name" value="STPP_CPPED1"/>
</dbReference>
<dbReference type="EMBL" id="AHAE01000033">
    <property type="protein sequence ID" value="EJZ82355.1"/>
    <property type="molecule type" value="Genomic_DNA"/>
</dbReference>
<accession>K0Z4L8</accession>
<dbReference type="SUPFAM" id="SSF49899">
    <property type="entry name" value="Concanavalin A-like lectins/glucanases"/>
    <property type="match status" value="1"/>
</dbReference>
<dbReference type="AlphaFoldDB" id="K0Z4L8"/>
<feature type="transmembrane region" description="Helical" evidence="2">
    <location>
        <begin position="785"/>
        <end position="806"/>
    </location>
</feature>
<dbReference type="PANTHER" id="PTHR43143">
    <property type="entry name" value="METALLOPHOSPHOESTERASE, CALCINEURIN SUPERFAMILY"/>
    <property type="match status" value="1"/>
</dbReference>
<keyword evidence="2" id="KW-0472">Membrane</keyword>
<evidence type="ECO:0000259" key="3">
    <source>
        <dbReference type="Pfam" id="PF00149"/>
    </source>
</evidence>
<dbReference type="InterPro" id="IPR029052">
    <property type="entry name" value="Metallo-depent_PP-like"/>
</dbReference>